<name>A0AAI8CFN0_9FLAO</name>
<evidence type="ECO:0000313" key="8">
    <source>
        <dbReference type="EMBL" id="AMO19221.1"/>
    </source>
</evidence>
<feature type="coiled-coil region" evidence="7">
    <location>
        <begin position="237"/>
        <end position="271"/>
    </location>
</feature>
<dbReference type="AlphaFoldDB" id="A0AAI8CFN0"/>
<evidence type="ECO:0000256" key="5">
    <source>
        <dbReference type="ARBA" id="ARBA00022825"/>
    </source>
</evidence>
<dbReference type="GO" id="GO:0051117">
    <property type="term" value="F:ATPase binding"/>
    <property type="evidence" value="ECO:0007669"/>
    <property type="project" value="TreeGrafter"/>
</dbReference>
<dbReference type="GO" id="GO:0004252">
    <property type="term" value="F:serine-type endopeptidase activity"/>
    <property type="evidence" value="ECO:0007669"/>
    <property type="project" value="InterPro"/>
</dbReference>
<dbReference type="Proteomes" id="UP000304840">
    <property type="component" value="Chromosome"/>
</dbReference>
<dbReference type="RefSeq" id="WP_138424813.1">
    <property type="nucleotide sequence ID" value="NZ_CP010992.1"/>
</dbReference>
<dbReference type="InterPro" id="IPR023562">
    <property type="entry name" value="ClpP/TepA"/>
</dbReference>
<protein>
    <recommendedName>
        <fullName evidence="6">ATP-dependent Clp protease proteolytic subunit</fullName>
    </recommendedName>
</protein>
<dbReference type="PANTHER" id="PTHR10381:SF70">
    <property type="entry name" value="ATP-DEPENDENT CLP PROTEASE PROTEOLYTIC SUBUNIT"/>
    <property type="match status" value="1"/>
</dbReference>
<dbReference type="GO" id="GO:0006515">
    <property type="term" value="P:protein quality control for misfolded or incompletely synthesized proteins"/>
    <property type="evidence" value="ECO:0007669"/>
    <property type="project" value="TreeGrafter"/>
</dbReference>
<dbReference type="InterPro" id="IPR001907">
    <property type="entry name" value="ClpP"/>
</dbReference>
<dbReference type="CDD" id="cd07016">
    <property type="entry name" value="S14_ClpP_1"/>
    <property type="match status" value="1"/>
</dbReference>
<accession>A0AAI8CFN0</accession>
<reference evidence="9" key="1">
    <citation type="submission" date="2016-03" db="EMBL/GenBank/DDBJ databases">
        <title>Flavobacterium columnare strain B185, complete genome.</title>
        <authorList>
            <person name="Sundberg L.-R."/>
            <person name="Papponen P."/>
            <person name="Laanto E."/>
        </authorList>
    </citation>
    <scope>NUCLEOTIDE SEQUENCE [LARGE SCALE GENOMIC DNA]</scope>
    <source>
        <strain evidence="9">B185</strain>
    </source>
</reference>
<evidence type="ECO:0000256" key="1">
    <source>
        <dbReference type="ARBA" id="ARBA00007039"/>
    </source>
</evidence>
<dbReference type="SUPFAM" id="SSF52096">
    <property type="entry name" value="ClpP/crotonase"/>
    <property type="match status" value="1"/>
</dbReference>
<dbReference type="GO" id="GO:0004176">
    <property type="term" value="F:ATP-dependent peptidase activity"/>
    <property type="evidence" value="ECO:0007669"/>
    <property type="project" value="InterPro"/>
</dbReference>
<evidence type="ECO:0000313" key="9">
    <source>
        <dbReference type="Proteomes" id="UP000304840"/>
    </source>
</evidence>
<dbReference type="EMBL" id="CP010992">
    <property type="protein sequence ID" value="AMO19221.1"/>
    <property type="molecule type" value="Genomic_DNA"/>
</dbReference>
<dbReference type="Gene3D" id="3.90.226.10">
    <property type="entry name" value="2-enoyl-CoA Hydratase, Chain A, domain 1"/>
    <property type="match status" value="1"/>
</dbReference>
<proteinExistence type="inferred from homology"/>
<evidence type="ECO:0000256" key="6">
    <source>
        <dbReference type="RuleBase" id="RU003567"/>
    </source>
</evidence>
<reference evidence="8 9" key="2">
    <citation type="submission" date="2019-05" db="EMBL/GenBank/DDBJ databases">
        <authorList>
            <person name="Ravantti J.J."/>
        </authorList>
    </citation>
    <scope>NUCLEOTIDE SEQUENCE [LARGE SCALE GENOMIC DNA]</scope>
    <source>
        <strain evidence="8 9">B185</strain>
    </source>
</reference>
<evidence type="ECO:0000256" key="4">
    <source>
        <dbReference type="ARBA" id="ARBA00022801"/>
    </source>
</evidence>
<keyword evidence="5" id="KW-0720">Serine protease</keyword>
<evidence type="ECO:0000256" key="3">
    <source>
        <dbReference type="ARBA" id="ARBA00022670"/>
    </source>
</evidence>
<gene>
    <name evidence="8" type="ORF">UN65_01595</name>
</gene>
<keyword evidence="7" id="KW-0175">Coiled coil</keyword>
<keyword evidence="2" id="KW-0963">Cytoplasm</keyword>
<dbReference type="GO" id="GO:0009368">
    <property type="term" value="C:endopeptidase Clp complex"/>
    <property type="evidence" value="ECO:0007669"/>
    <property type="project" value="TreeGrafter"/>
</dbReference>
<organism evidence="8 9">
    <name type="scientific">Flavobacterium columnare</name>
    <dbReference type="NCBI Taxonomy" id="996"/>
    <lineage>
        <taxon>Bacteria</taxon>
        <taxon>Pseudomonadati</taxon>
        <taxon>Bacteroidota</taxon>
        <taxon>Flavobacteriia</taxon>
        <taxon>Flavobacteriales</taxon>
        <taxon>Flavobacteriaceae</taxon>
        <taxon>Flavobacterium</taxon>
    </lineage>
</organism>
<dbReference type="InterPro" id="IPR029045">
    <property type="entry name" value="ClpP/crotonase-like_dom_sf"/>
</dbReference>
<evidence type="ECO:0000256" key="2">
    <source>
        <dbReference type="ARBA" id="ARBA00022490"/>
    </source>
</evidence>
<comment type="similarity">
    <text evidence="1 6">Belongs to the peptidase S14 family.</text>
</comment>
<keyword evidence="3 8" id="KW-0645">Protease</keyword>
<evidence type="ECO:0000256" key="7">
    <source>
        <dbReference type="SAM" id="Coils"/>
    </source>
</evidence>
<dbReference type="PRINTS" id="PR00127">
    <property type="entry name" value="CLPPROTEASEP"/>
</dbReference>
<dbReference type="PANTHER" id="PTHR10381">
    <property type="entry name" value="ATP-DEPENDENT CLP PROTEASE PROTEOLYTIC SUBUNIT"/>
    <property type="match status" value="1"/>
</dbReference>
<sequence>MIFQVQDNTIIAYGVIYDGNGMEFVSLFSQLEGKYSQITVKMHSYGGSVFDGNLIYNTIQNSKKDIDFIIIGIAASMAAIISQSRKDKKPKMVRNGFMMIHAPSGSTYGGALDHENNAKLLRSIENTLVQTLSSSLSKPKAYVAKWMVGDNWFDAEEALKEGLISEIIDAESETLTASLNPKELGAEGMYYQFTALVNPENSKINLDTDMKKPLIEALGLQGVTAESSDTAIIDAVRKHYEGKTSKLETDLAEAKKKQKEAEDKLGEQGKAAITAVLEQAKKDGKITAEQTATYEAIGTTSGIEALNTVLAAIPARRPITSQISNAGGNAGNAPVGRETWDWDKWQKEDPKGFEALSKENPEAWTALYDQKYKK</sequence>
<keyword evidence="4" id="KW-0378">Hydrolase</keyword>
<dbReference type="Pfam" id="PF00574">
    <property type="entry name" value="CLP_protease"/>
    <property type="match status" value="1"/>
</dbReference>